<reference evidence="1 2" key="1">
    <citation type="journal article" date="2022" name="New Phytol.">
        <title>Ecological generalism drives hyperdiversity of secondary metabolite gene clusters in xylarialean endophytes.</title>
        <authorList>
            <person name="Franco M.E.E."/>
            <person name="Wisecaver J.H."/>
            <person name="Arnold A.E."/>
            <person name="Ju Y.M."/>
            <person name="Slot J.C."/>
            <person name="Ahrendt S."/>
            <person name="Moore L.P."/>
            <person name="Eastman K.E."/>
            <person name="Scott K."/>
            <person name="Konkel Z."/>
            <person name="Mondo S.J."/>
            <person name="Kuo A."/>
            <person name="Hayes R.D."/>
            <person name="Haridas S."/>
            <person name="Andreopoulos B."/>
            <person name="Riley R."/>
            <person name="LaButti K."/>
            <person name="Pangilinan J."/>
            <person name="Lipzen A."/>
            <person name="Amirebrahimi M."/>
            <person name="Yan J."/>
            <person name="Adam C."/>
            <person name="Keymanesh K."/>
            <person name="Ng V."/>
            <person name="Louie K."/>
            <person name="Northen T."/>
            <person name="Drula E."/>
            <person name="Henrissat B."/>
            <person name="Hsieh H.M."/>
            <person name="Youens-Clark K."/>
            <person name="Lutzoni F."/>
            <person name="Miadlikowska J."/>
            <person name="Eastwood D.C."/>
            <person name="Hamelin R.C."/>
            <person name="Grigoriev I.V."/>
            <person name="U'Ren J.M."/>
        </authorList>
    </citation>
    <scope>NUCLEOTIDE SEQUENCE [LARGE SCALE GENOMIC DNA]</scope>
    <source>
        <strain evidence="1 2">ER1909</strain>
    </source>
</reference>
<dbReference type="Proteomes" id="UP001497680">
    <property type="component" value="Unassembled WGS sequence"/>
</dbReference>
<evidence type="ECO:0000313" key="2">
    <source>
        <dbReference type="Proteomes" id="UP001497680"/>
    </source>
</evidence>
<comment type="caution">
    <text evidence="1">The sequence shown here is derived from an EMBL/GenBank/DDBJ whole genome shotgun (WGS) entry which is preliminary data.</text>
</comment>
<organism evidence="1 2">
    <name type="scientific">Hypoxylon rubiginosum</name>
    <dbReference type="NCBI Taxonomy" id="110542"/>
    <lineage>
        <taxon>Eukaryota</taxon>
        <taxon>Fungi</taxon>
        <taxon>Dikarya</taxon>
        <taxon>Ascomycota</taxon>
        <taxon>Pezizomycotina</taxon>
        <taxon>Sordariomycetes</taxon>
        <taxon>Xylariomycetidae</taxon>
        <taxon>Xylariales</taxon>
        <taxon>Hypoxylaceae</taxon>
        <taxon>Hypoxylon</taxon>
    </lineage>
</organism>
<proteinExistence type="predicted"/>
<sequence length="124" mass="13848">MSCMNWTRLSRTQLSSLICLACPCPMLDLEKYCPPPPPPPSFDRKRESILAWLMNSTSVSRQQDMNAPTWLTMSEVLGLGCRFARLVETRILHRMTALCGSSQSVNGEVSLRPIDVWGSLCCGL</sequence>
<gene>
    <name evidence="1" type="ORF">F4821DRAFT_171639</name>
</gene>
<name>A0ACC0CVB5_9PEZI</name>
<dbReference type="EMBL" id="MU394338">
    <property type="protein sequence ID" value="KAI6084386.1"/>
    <property type="molecule type" value="Genomic_DNA"/>
</dbReference>
<protein>
    <submittedName>
        <fullName evidence="1">Uncharacterized protein</fullName>
    </submittedName>
</protein>
<keyword evidence="2" id="KW-1185">Reference proteome</keyword>
<accession>A0ACC0CVB5</accession>
<evidence type="ECO:0000313" key="1">
    <source>
        <dbReference type="EMBL" id="KAI6084386.1"/>
    </source>
</evidence>